<dbReference type="Pfam" id="PF04735">
    <property type="entry name" value="Baculo_helicase"/>
    <property type="match status" value="3"/>
</dbReference>
<evidence type="ECO:0000313" key="3">
    <source>
        <dbReference type="Proteomes" id="UP000201190"/>
    </source>
</evidence>
<dbReference type="GO" id="GO:0019079">
    <property type="term" value="P:viral genome replication"/>
    <property type="evidence" value="ECO:0007669"/>
    <property type="project" value="InterPro"/>
</dbReference>
<protein>
    <submittedName>
        <fullName evidence="2">p143</fullName>
    </submittedName>
</protein>
<organism evidence="2 3">
    <name type="scientific">Lambdina fiscellaria nucleopolyhedrovirus</name>
    <dbReference type="NCBI Taxonomy" id="1642929"/>
    <lineage>
        <taxon>Viruses</taxon>
        <taxon>Viruses incertae sedis</taxon>
        <taxon>Naldaviricetes</taxon>
        <taxon>Lefavirales</taxon>
        <taxon>Baculoviridae</taxon>
        <taxon>Alphabaculovirus</taxon>
        <taxon>Alphabaculovirus lafiscellariae</taxon>
    </lineage>
</organism>
<feature type="compositionally biased region" description="Acidic residues" evidence="1">
    <location>
        <begin position="856"/>
        <end position="866"/>
    </location>
</feature>
<evidence type="ECO:0000256" key="1">
    <source>
        <dbReference type="SAM" id="MobiDB-lite"/>
    </source>
</evidence>
<feature type="region of interest" description="Disordered" evidence="1">
    <location>
        <begin position="835"/>
        <end position="877"/>
    </location>
</feature>
<dbReference type="InterPro" id="IPR006824">
    <property type="entry name" value="DNA_helicase_Baculovir"/>
</dbReference>
<keyword evidence="3" id="KW-1185">Reference proteome</keyword>
<name>A0A0E3Z608_9ABAC</name>
<proteinExistence type="predicted"/>
<reference evidence="2 3" key="1">
    <citation type="journal article" date="2015" name="Genome Announc.">
        <title>Genome Sequence of an Alphabaculovirus Isolated from the Oak Looper, Lambdina fiscellaria, Contains a Putative 2-Kilobase-Pair Transposable Element Encoding a Transposase and a FLYWCH Domain-Containing Protein.</title>
        <authorList>
            <person name="Rohrmann G.F."/>
            <person name="Erlandson M.A."/>
            <person name="Theilmann D.A."/>
        </authorList>
    </citation>
    <scope>NUCLEOTIDE SEQUENCE [LARGE SCALE GENOMIC DNA]</scope>
    <source>
        <strain evidence="2">GR15</strain>
    </source>
</reference>
<dbReference type="GeneID" id="24170885"/>
<dbReference type="Proteomes" id="UP000201190">
    <property type="component" value="Segment"/>
</dbReference>
<accession>A0A0E3Z608</accession>
<sequence length="1308" mass="152546">MAAQPINISTAFDNIFFNVAPEDDHQMLKNFDSVDCLVLFDERTKQKKIVKSLANFKKLVCVITNQQQNVQRTSGNINEHGATYNVLSPSHSQFFNEHADNNHNETLTTTNDCDKRFCHNKHDCKIVAHDWSVQGNCFTLMVKPFIKCSDYNKLIERDLNFEQFIESNRKNHANESFVSGEYRYWPNIAASFFGWRQYLHTKFNVDVGEYVPLQHNKRLGNVNLFVFSSDTFLNVELCMMCCGKKLFVNGRTDFSKGNFDDLFTITMADGSKGSCKINPKLVYSKKNLFDYIRDDINLTECTTAQKYRHMIKVDLKHLRAFKENGNVSRVKTRDRLRLTAHITASSENDEIEKHVRKCIERLNECMIDALASNEIADSRNESGGVLADYLARSEFMNFDYLIVVVWRLMLKQDDFDYAESDIRLYMELLCEILFADKGSEYRRAVAKCQPYFKLLPKIFARFCNHWTLFAEEDALEALACYYAIHYLIYNKASSGTADSSKWWDYTYDNALDCGATIDVLCKGFFKKIQSANACMVFNGKHYVAVKKDEDLFKLTEKTNAITMSSVKFNNWKYLYFTEEGVYNLFINDYHSSTPFILGNTLMGALTKKNERTYLPESTIAYMLENGKNEENIYKMYHIAKVCRDIKTYKVNVSIMMAFDNCVQCTHIEKQMLNESFREVWAQDDVELIATGVYLNECKMRDLLINLKCETCQQRRIVKKCDCVHEMQVDRRALKIAVIFELFSNSRALTELIWSLLYSSMLYSKMLCSSELNNLQTSRDRARVVNNARYFQENRTTILNYLYRKIDKLDFVDNLIWEISDFDAFVEILKQDIENGGDSGNDSDAEHQRQRKQNGDTDTDTDNDDNDDNKLTNVDKNSYKNESNGDALVDEFLCLNVSEKVSARRVVNRNENVIESYYNNYCVVLNTLKRWNVWWDKLIVARDNDDLSSWLVRFYMRVIISKVNLSEYSYHFVKKIVTGYLYYRSFTNFNYVNSLLMMHFGASMGIPSDYEKCCIYLNGEPGSGKSSSYELMENIVVVHKHDAEQYTLSKKDTDEMEANKLISQLYVINEMKECNDSFFKNTADSTKSNAVCRKYQGSQKYEGNYKLMIINNKPLHITNYDKGVRNRFAIVYTEHVFEENLPFSGSVYKHIKTKKFPMERSYFDNLVTPVRLFLSHILMYKRNNCDGYVSYKHLIKNDPVHNHNLMCMDINNSAINALIYVLGVKIRYGACMIDENKVDKIIELACPYVEILIHESMKFKRNANRIQQLCSDFKKRFKKNYRPQDGVFINLDMALSKKDFNTHTPTFRC</sequence>
<dbReference type="RefSeq" id="YP_009133264.1">
    <property type="nucleotide sequence ID" value="NC_026922.1"/>
</dbReference>
<evidence type="ECO:0000313" key="2">
    <source>
        <dbReference type="EMBL" id="AKC91682.1"/>
    </source>
</evidence>
<dbReference type="EMBL" id="KP752043">
    <property type="protein sequence ID" value="AKC91682.1"/>
    <property type="molecule type" value="Genomic_DNA"/>
</dbReference>
<dbReference type="KEGG" id="vg:24170885"/>
<dbReference type="GO" id="GO:0003678">
    <property type="term" value="F:DNA helicase activity"/>
    <property type="evidence" value="ECO:0007669"/>
    <property type="project" value="InterPro"/>
</dbReference>